<dbReference type="GO" id="GO:0034628">
    <property type="term" value="P:'de novo' NAD+ biosynthetic process from L-aspartate"/>
    <property type="evidence" value="ECO:0007669"/>
    <property type="project" value="TreeGrafter"/>
</dbReference>
<dbReference type="Pfam" id="PF00890">
    <property type="entry name" value="FAD_binding_2"/>
    <property type="match status" value="2"/>
</dbReference>
<comment type="cofactor">
    <cofactor evidence="1">
        <name>FAD</name>
        <dbReference type="ChEBI" id="CHEBI:57692"/>
    </cofactor>
</comment>
<feature type="domain" description="FAD-dependent oxidoreductase 2 FAD-binding" evidence="7">
    <location>
        <begin position="11"/>
        <end position="87"/>
    </location>
</feature>
<reference evidence="8 9" key="1">
    <citation type="submission" date="2020-04" db="EMBL/GenBank/DDBJ databases">
        <title>Description of novel Gluconacetobacter.</title>
        <authorList>
            <person name="Sombolestani A."/>
        </authorList>
    </citation>
    <scope>NUCLEOTIDE SEQUENCE [LARGE SCALE GENOMIC DNA]</scope>
    <source>
        <strain evidence="8 9">LMG 21311</strain>
    </source>
</reference>
<comment type="caution">
    <text evidence="8">The sequence shown here is derived from an EMBL/GenBank/DDBJ whole genome shotgun (WGS) entry which is preliminary data.</text>
</comment>
<dbReference type="PRINTS" id="PR00411">
    <property type="entry name" value="PNDRDTASEI"/>
</dbReference>
<evidence type="ECO:0000313" key="8">
    <source>
        <dbReference type="EMBL" id="MBB2188993.1"/>
    </source>
</evidence>
<sequence>MTTRLVHHDADVLVIGGGLAGCWAAITAAQGGARVIVAEKGRCGTSGVAAAAGPGHWWVPPEAGRREDAIARRMAAAQGLGDAPWMARIIDRTFRTLPGIASHYRYVPDDEGRIRHHALRGPEYLRALREKALAAGAIVLDHSPALELLRHADGSIAGARGVSRQGAGGDWVVRAGATILATGGCGFRSHLLGGANNTGDGLLMAVEAGAVLSGMEFSAFFTVVPAGTTMARTMIYSFARYYDGQGRLLDRPQGPHDTAFLAEALARGPVFCDLSATPEDVRRQLPQISPNVTLTFRRLGIDPFQDRFPVSLVGEGTIRGVGGVRVADADAGAGVEGLFVVGDVASREPVTGAISGGGAVNAAWALSSGCIAAEAALARVRRQGRRADTPAEGTGGAGLAQTRGTADAAEIERMVQAEMLSPMKQYFRTEATLSAARDRLDSGWSALPHAGLAGTPHARARRRELAALTATARWSTASALARHDSLGLHRRADAIAAATLPAHIIAGGVETIWTEIVPAGEQA</sequence>
<feature type="domain" description="FAD-dependent oxidoreductase 2 FAD-binding" evidence="7">
    <location>
        <begin position="113"/>
        <end position="221"/>
    </location>
</feature>
<evidence type="ECO:0000256" key="1">
    <source>
        <dbReference type="ARBA" id="ARBA00001974"/>
    </source>
</evidence>
<keyword evidence="4" id="KW-0560">Oxidoreductase</keyword>
<proteinExistence type="predicted"/>
<keyword evidence="3" id="KW-0274">FAD</keyword>
<dbReference type="PANTHER" id="PTHR42716:SF2">
    <property type="entry name" value="L-ASPARTATE OXIDASE, CHLOROPLASTIC"/>
    <property type="match status" value="1"/>
</dbReference>
<dbReference type="Gene3D" id="1.20.58.100">
    <property type="entry name" value="Fumarate reductase/succinate dehydrogenase flavoprotein-like, C-terminal domain"/>
    <property type="match status" value="1"/>
</dbReference>
<dbReference type="InterPro" id="IPR003953">
    <property type="entry name" value="FAD-dep_OxRdtase_2_FAD-bd"/>
</dbReference>
<name>A0A7W4JQE9_9PROT</name>
<dbReference type="EMBL" id="JABEQF010000002">
    <property type="protein sequence ID" value="MBB2188993.1"/>
    <property type="molecule type" value="Genomic_DNA"/>
</dbReference>
<dbReference type="InterPro" id="IPR005288">
    <property type="entry name" value="NadB"/>
</dbReference>
<gene>
    <name evidence="8" type="ORF">HLH34_03305</name>
</gene>
<feature type="region of interest" description="Disordered" evidence="6">
    <location>
        <begin position="384"/>
        <end position="405"/>
    </location>
</feature>
<comment type="catalytic activity">
    <reaction evidence="5">
        <text>L-aspartate + O2 = iminosuccinate + H2O2</text>
        <dbReference type="Rhea" id="RHEA:25876"/>
        <dbReference type="ChEBI" id="CHEBI:15379"/>
        <dbReference type="ChEBI" id="CHEBI:16240"/>
        <dbReference type="ChEBI" id="CHEBI:29991"/>
        <dbReference type="ChEBI" id="CHEBI:77875"/>
        <dbReference type="EC" id="1.4.3.16"/>
    </reaction>
    <physiologicalReaction direction="left-to-right" evidence="5">
        <dbReference type="Rhea" id="RHEA:25877"/>
    </physiologicalReaction>
</comment>
<dbReference type="GO" id="GO:0008734">
    <property type="term" value="F:L-aspartate oxidase activity"/>
    <property type="evidence" value="ECO:0007669"/>
    <property type="project" value="UniProtKB-EC"/>
</dbReference>
<dbReference type="AlphaFoldDB" id="A0A7W4JQE9"/>
<dbReference type="PROSITE" id="PS51257">
    <property type="entry name" value="PROKAR_LIPOPROTEIN"/>
    <property type="match status" value="1"/>
</dbReference>
<organism evidence="8 9">
    <name type="scientific">Gluconacetobacter azotocaptans</name>
    <dbReference type="NCBI Taxonomy" id="142834"/>
    <lineage>
        <taxon>Bacteria</taxon>
        <taxon>Pseudomonadati</taxon>
        <taxon>Pseudomonadota</taxon>
        <taxon>Alphaproteobacteria</taxon>
        <taxon>Acetobacterales</taxon>
        <taxon>Acetobacteraceae</taxon>
        <taxon>Gluconacetobacter</taxon>
    </lineage>
</organism>
<dbReference type="PRINTS" id="PR00368">
    <property type="entry name" value="FADPNR"/>
</dbReference>
<dbReference type="Gene3D" id="3.50.50.60">
    <property type="entry name" value="FAD/NAD(P)-binding domain"/>
    <property type="match status" value="1"/>
</dbReference>
<dbReference type="SUPFAM" id="SSF46977">
    <property type="entry name" value="Succinate dehydrogenase/fumarate reductase flavoprotein C-terminal domain"/>
    <property type="match status" value="1"/>
</dbReference>
<evidence type="ECO:0000259" key="7">
    <source>
        <dbReference type="Pfam" id="PF00890"/>
    </source>
</evidence>
<dbReference type="SUPFAM" id="SSF51905">
    <property type="entry name" value="FAD/NAD(P)-binding domain"/>
    <property type="match status" value="1"/>
</dbReference>
<dbReference type="InterPro" id="IPR037099">
    <property type="entry name" value="Fum_R/Succ_DH_flav-like_C_sf"/>
</dbReference>
<accession>A0A7W4JQE9</accession>
<dbReference type="RefSeq" id="WP_183118181.1">
    <property type="nucleotide sequence ID" value="NZ_JABEQF010000002.1"/>
</dbReference>
<keyword evidence="9" id="KW-1185">Reference proteome</keyword>
<evidence type="ECO:0000256" key="3">
    <source>
        <dbReference type="ARBA" id="ARBA00022827"/>
    </source>
</evidence>
<dbReference type="Proteomes" id="UP000555756">
    <property type="component" value="Unassembled WGS sequence"/>
</dbReference>
<evidence type="ECO:0000256" key="5">
    <source>
        <dbReference type="ARBA" id="ARBA00048305"/>
    </source>
</evidence>
<evidence type="ECO:0000256" key="4">
    <source>
        <dbReference type="ARBA" id="ARBA00023002"/>
    </source>
</evidence>
<evidence type="ECO:0000256" key="6">
    <source>
        <dbReference type="SAM" id="MobiDB-lite"/>
    </source>
</evidence>
<evidence type="ECO:0000256" key="2">
    <source>
        <dbReference type="ARBA" id="ARBA00022630"/>
    </source>
</evidence>
<dbReference type="InterPro" id="IPR036188">
    <property type="entry name" value="FAD/NAD-bd_sf"/>
</dbReference>
<dbReference type="PANTHER" id="PTHR42716">
    <property type="entry name" value="L-ASPARTATE OXIDASE"/>
    <property type="match status" value="1"/>
</dbReference>
<keyword evidence="2" id="KW-0285">Flavoprotein</keyword>
<evidence type="ECO:0000313" key="9">
    <source>
        <dbReference type="Proteomes" id="UP000555756"/>
    </source>
</evidence>
<protein>
    <submittedName>
        <fullName evidence="8">FAD-binding protein</fullName>
    </submittedName>
</protein>